<dbReference type="InterPro" id="IPR000515">
    <property type="entry name" value="MetI-like"/>
</dbReference>
<feature type="transmembrane region" description="Helical" evidence="7">
    <location>
        <begin position="33"/>
        <end position="54"/>
    </location>
</feature>
<evidence type="ECO:0000256" key="4">
    <source>
        <dbReference type="ARBA" id="ARBA00022692"/>
    </source>
</evidence>
<dbReference type="PANTHER" id="PTHR43163">
    <property type="entry name" value="DIPEPTIDE TRANSPORT SYSTEM PERMEASE PROTEIN DPPB-RELATED"/>
    <property type="match status" value="1"/>
</dbReference>
<organism evidence="9 10">
    <name type="scientific">Kitasatospora cystarginea</name>
    <dbReference type="NCBI Taxonomy" id="58350"/>
    <lineage>
        <taxon>Bacteria</taxon>
        <taxon>Bacillati</taxon>
        <taxon>Actinomycetota</taxon>
        <taxon>Actinomycetes</taxon>
        <taxon>Kitasatosporales</taxon>
        <taxon>Streptomycetaceae</taxon>
        <taxon>Kitasatospora</taxon>
    </lineage>
</organism>
<evidence type="ECO:0000256" key="3">
    <source>
        <dbReference type="ARBA" id="ARBA00022475"/>
    </source>
</evidence>
<keyword evidence="3" id="KW-1003">Cell membrane</keyword>
<dbReference type="Proteomes" id="UP001500305">
    <property type="component" value="Unassembled WGS sequence"/>
</dbReference>
<evidence type="ECO:0000313" key="9">
    <source>
        <dbReference type="EMBL" id="GAA2270185.1"/>
    </source>
</evidence>
<dbReference type="EMBL" id="BAAATR010000040">
    <property type="protein sequence ID" value="GAA2270185.1"/>
    <property type="molecule type" value="Genomic_DNA"/>
</dbReference>
<comment type="similarity">
    <text evidence="7">Belongs to the binding-protein-dependent transport system permease family.</text>
</comment>
<evidence type="ECO:0000256" key="6">
    <source>
        <dbReference type="ARBA" id="ARBA00023136"/>
    </source>
</evidence>
<feature type="transmembrane region" description="Helical" evidence="7">
    <location>
        <begin position="281"/>
        <end position="303"/>
    </location>
</feature>
<evidence type="ECO:0000313" key="10">
    <source>
        <dbReference type="Proteomes" id="UP001500305"/>
    </source>
</evidence>
<comment type="caution">
    <text evidence="9">The sequence shown here is derived from an EMBL/GenBank/DDBJ whole genome shotgun (WGS) entry which is preliminary data.</text>
</comment>
<keyword evidence="10" id="KW-1185">Reference proteome</keyword>
<gene>
    <name evidence="9" type="ORF">GCM10010430_64870</name>
</gene>
<dbReference type="InterPro" id="IPR045621">
    <property type="entry name" value="BPD_transp_1_N"/>
</dbReference>
<accession>A0ABP5RPR6</accession>
<sequence>MKAPSGPAGTPTGVRRPVPAAPTAVLVYFIRRLVNVVVMLLVVSAVTFGIFFMVPKLTGSDPALLYVGKIADKAAVEGIRHKMGLDKSIPEQYFLFLKGLFVGRDYSTGVDVTHCAAPCFGYSFKTEQAVWPLLLDRLGVTASLAAGASVIWLVFGTATGVVSALRRRTMLDRITMTTALAGVSLPIYFTGMLASAIFVYQLGWFPHDYVNLGDDPVAWFQNLVLPWITLAFLYAATYARLTRATLLEVLGEDYIRTARAKGLNERTVIGKHALRSTLTPILTIFGMDLGALIGGAVLTESTFNFRGLGYEAVAAISASDLPVIMGVTLFAGFFIILANLLVDVLYAVVDPRVRLA</sequence>
<keyword evidence="2 7" id="KW-0813">Transport</keyword>
<feature type="transmembrane region" description="Helical" evidence="7">
    <location>
        <begin position="323"/>
        <end position="349"/>
    </location>
</feature>
<evidence type="ECO:0000256" key="1">
    <source>
        <dbReference type="ARBA" id="ARBA00004651"/>
    </source>
</evidence>
<name>A0ABP5RPR6_9ACTN</name>
<dbReference type="Pfam" id="PF19300">
    <property type="entry name" value="BPD_transp_1_N"/>
    <property type="match status" value="1"/>
</dbReference>
<evidence type="ECO:0000259" key="8">
    <source>
        <dbReference type="PROSITE" id="PS50928"/>
    </source>
</evidence>
<dbReference type="CDD" id="cd06261">
    <property type="entry name" value="TM_PBP2"/>
    <property type="match status" value="1"/>
</dbReference>
<comment type="subcellular location">
    <subcellularLocation>
        <location evidence="1 7">Cell membrane</location>
        <topology evidence="1 7">Multi-pass membrane protein</topology>
    </subcellularLocation>
</comment>
<evidence type="ECO:0000256" key="2">
    <source>
        <dbReference type="ARBA" id="ARBA00022448"/>
    </source>
</evidence>
<evidence type="ECO:0000256" key="7">
    <source>
        <dbReference type="RuleBase" id="RU363032"/>
    </source>
</evidence>
<dbReference type="InterPro" id="IPR035906">
    <property type="entry name" value="MetI-like_sf"/>
</dbReference>
<dbReference type="Gene3D" id="1.10.3720.10">
    <property type="entry name" value="MetI-like"/>
    <property type="match status" value="1"/>
</dbReference>
<proteinExistence type="inferred from homology"/>
<dbReference type="PANTHER" id="PTHR43163:SF6">
    <property type="entry name" value="DIPEPTIDE TRANSPORT SYSTEM PERMEASE PROTEIN DPPB-RELATED"/>
    <property type="match status" value="1"/>
</dbReference>
<feature type="transmembrane region" description="Helical" evidence="7">
    <location>
        <begin position="140"/>
        <end position="165"/>
    </location>
</feature>
<dbReference type="PROSITE" id="PS50928">
    <property type="entry name" value="ABC_TM1"/>
    <property type="match status" value="1"/>
</dbReference>
<feature type="domain" description="ABC transmembrane type-1" evidence="8">
    <location>
        <begin position="138"/>
        <end position="346"/>
    </location>
</feature>
<feature type="transmembrane region" description="Helical" evidence="7">
    <location>
        <begin position="177"/>
        <end position="199"/>
    </location>
</feature>
<keyword evidence="6 7" id="KW-0472">Membrane</keyword>
<keyword evidence="5 7" id="KW-1133">Transmembrane helix</keyword>
<dbReference type="Pfam" id="PF00528">
    <property type="entry name" value="BPD_transp_1"/>
    <property type="match status" value="1"/>
</dbReference>
<reference evidence="10" key="1">
    <citation type="journal article" date="2019" name="Int. J. Syst. Evol. Microbiol.">
        <title>The Global Catalogue of Microorganisms (GCM) 10K type strain sequencing project: providing services to taxonomists for standard genome sequencing and annotation.</title>
        <authorList>
            <consortium name="The Broad Institute Genomics Platform"/>
            <consortium name="The Broad Institute Genome Sequencing Center for Infectious Disease"/>
            <person name="Wu L."/>
            <person name="Ma J."/>
        </authorList>
    </citation>
    <scope>NUCLEOTIDE SEQUENCE [LARGE SCALE GENOMIC DNA]</scope>
    <source>
        <strain evidence="10">JCM 7356</strain>
    </source>
</reference>
<dbReference type="SUPFAM" id="SSF161098">
    <property type="entry name" value="MetI-like"/>
    <property type="match status" value="1"/>
</dbReference>
<protein>
    <submittedName>
        <fullName evidence="9">ABC transporter permease</fullName>
    </submittedName>
</protein>
<evidence type="ECO:0000256" key="5">
    <source>
        <dbReference type="ARBA" id="ARBA00022989"/>
    </source>
</evidence>
<feature type="transmembrane region" description="Helical" evidence="7">
    <location>
        <begin position="219"/>
        <end position="239"/>
    </location>
</feature>
<keyword evidence="4 7" id="KW-0812">Transmembrane</keyword>